<feature type="domain" description="HTH cro/C1-type" evidence="1">
    <location>
        <begin position="41"/>
        <end position="95"/>
    </location>
</feature>
<reference evidence="2 3" key="1">
    <citation type="submission" date="2022-05" db="EMBL/GenBank/DDBJ databases">
        <title>Flavobacterium sp., isolated from activated sludge.</title>
        <authorList>
            <person name="Ran Q."/>
        </authorList>
    </citation>
    <scope>NUCLEOTIDE SEQUENCE [LARGE SCALE GENOMIC DNA]</scope>
    <source>
        <strain evidence="2 3">HXWNR69</strain>
    </source>
</reference>
<dbReference type="SMART" id="SM00530">
    <property type="entry name" value="HTH_XRE"/>
    <property type="match status" value="1"/>
</dbReference>
<comment type="caution">
    <text evidence="2">The sequence shown here is derived from an EMBL/GenBank/DDBJ whole genome shotgun (WGS) entry which is preliminary data.</text>
</comment>
<gene>
    <name evidence="2" type="ORF">NAT47_00470</name>
</gene>
<dbReference type="Proteomes" id="UP001203342">
    <property type="component" value="Unassembled WGS sequence"/>
</dbReference>
<protein>
    <submittedName>
        <fullName evidence="2">Helix-turn-helix domain-containing protein</fullName>
    </submittedName>
</protein>
<dbReference type="InterPro" id="IPR010982">
    <property type="entry name" value="Lambda_DNA-bd_dom_sf"/>
</dbReference>
<evidence type="ECO:0000313" key="2">
    <source>
        <dbReference type="EMBL" id="MCL9768885.1"/>
    </source>
</evidence>
<organism evidence="2 3">
    <name type="scientific">Flavobacterium fragile</name>
    <dbReference type="NCBI Taxonomy" id="2949085"/>
    <lineage>
        <taxon>Bacteria</taxon>
        <taxon>Pseudomonadati</taxon>
        <taxon>Bacteroidota</taxon>
        <taxon>Flavobacteriia</taxon>
        <taxon>Flavobacteriales</taxon>
        <taxon>Flavobacteriaceae</taxon>
        <taxon>Flavobacterium</taxon>
    </lineage>
</organism>
<keyword evidence="3" id="KW-1185">Reference proteome</keyword>
<name>A0ABT0TEJ1_9FLAO</name>
<dbReference type="Pfam" id="PF01381">
    <property type="entry name" value="HTH_3"/>
    <property type="match status" value="1"/>
</dbReference>
<evidence type="ECO:0000259" key="1">
    <source>
        <dbReference type="PROSITE" id="PS50943"/>
    </source>
</evidence>
<accession>A0ABT0TEJ1</accession>
<dbReference type="PROSITE" id="PS50943">
    <property type="entry name" value="HTH_CROC1"/>
    <property type="match status" value="1"/>
</dbReference>
<dbReference type="InterPro" id="IPR001387">
    <property type="entry name" value="Cro/C1-type_HTH"/>
</dbReference>
<evidence type="ECO:0000313" key="3">
    <source>
        <dbReference type="Proteomes" id="UP001203342"/>
    </source>
</evidence>
<dbReference type="SUPFAM" id="SSF47413">
    <property type="entry name" value="lambda repressor-like DNA-binding domains"/>
    <property type="match status" value="1"/>
</dbReference>
<proteinExistence type="predicted"/>
<sequence length="100" mass="11868">MSHLLSFINVVNFKRQISKIRCMEKSKEELDKEILLVAEKIKALRLKAGFTSYETFAFTNDINRVQYYRIEKGQNITLKTLIKVLKIHNLTLQEFFKDLE</sequence>
<dbReference type="EMBL" id="JAMLJN010000001">
    <property type="protein sequence ID" value="MCL9768885.1"/>
    <property type="molecule type" value="Genomic_DNA"/>
</dbReference>
<dbReference type="Gene3D" id="1.10.260.40">
    <property type="entry name" value="lambda repressor-like DNA-binding domains"/>
    <property type="match status" value="1"/>
</dbReference>
<dbReference type="RefSeq" id="WP_250579395.1">
    <property type="nucleotide sequence ID" value="NZ_JAMLJN010000001.1"/>
</dbReference>
<dbReference type="CDD" id="cd00093">
    <property type="entry name" value="HTH_XRE"/>
    <property type="match status" value="1"/>
</dbReference>